<reference evidence="1 2" key="1">
    <citation type="submission" date="2020-10" db="EMBL/GenBank/DDBJ databases">
        <authorList>
            <person name="Castelo-Branco R."/>
            <person name="Eusebio N."/>
            <person name="Adriana R."/>
            <person name="Vieira A."/>
            <person name="Brugerolle De Fraissinette N."/>
            <person name="Rezende De Castro R."/>
            <person name="Schneider M.P."/>
            <person name="Vasconcelos V."/>
            <person name="Leao P.N."/>
        </authorList>
    </citation>
    <scope>NUCLEOTIDE SEQUENCE [LARGE SCALE GENOMIC DNA]</scope>
    <source>
        <strain evidence="1 2">LEGE 06226</strain>
    </source>
</reference>
<dbReference type="RefSeq" id="WP_193869565.1">
    <property type="nucleotide sequence ID" value="NZ_JADEWU010000024.1"/>
</dbReference>
<name>A0ABR9UDY2_9CYAN</name>
<organism evidence="1 2">
    <name type="scientific">Planktothrix mougeotii LEGE 06226</name>
    <dbReference type="NCBI Taxonomy" id="1828728"/>
    <lineage>
        <taxon>Bacteria</taxon>
        <taxon>Bacillati</taxon>
        <taxon>Cyanobacteriota</taxon>
        <taxon>Cyanophyceae</taxon>
        <taxon>Oscillatoriophycideae</taxon>
        <taxon>Oscillatoriales</taxon>
        <taxon>Microcoleaceae</taxon>
        <taxon>Planktothrix</taxon>
    </lineage>
</organism>
<evidence type="ECO:0000313" key="2">
    <source>
        <dbReference type="Proteomes" id="UP000640725"/>
    </source>
</evidence>
<comment type="caution">
    <text evidence="1">The sequence shown here is derived from an EMBL/GenBank/DDBJ whole genome shotgun (WGS) entry which is preliminary data.</text>
</comment>
<evidence type="ECO:0000313" key="1">
    <source>
        <dbReference type="EMBL" id="MBE9144046.1"/>
    </source>
</evidence>
<keyword evidence="2" id="KW-1185">Reference proteome</keyword>
<sequence length="136" mass="14984">MTDQTRQEIARRLARELALRTVISPIRPGQGFQTFGEFKKTMGVAGSGLAWHHIVGQTTSNLQRFGAQAIHNTGNLVRLEHGTGSIHQEITNFYNSVQPELTATDCVTVRGWLSTQSFAEQQDFGIRVIIAFGGTV</sequence>
<accession>A0ABR9UDY2</accession>
<dbReference type="Proteomes" id="UP000640725">
    <property type="component" value="Unassembled WGS sequence"/>
</dbReference>
<dbReference type="EMBL" id="JADEWU010000024">
    <property type="protein sequence ID" value="MBE9144046.1"/>
    <property type="molecule type" value="Genomic_DNA"/>
</dbReference>
<proteinExistence type="predicted"/>
<protein>
    <submittedName>
        <fullName evidence="1">Uncharacterized protein</fullName>
    </submittedName>
</protein>
<gene>
    <name evidence="1" type="ORF">IQ236_12545</name>
</gene>